<keyword evidence="2" id="KW-0963">Cytoplasm</keyword>
<keyword evidence="3 7" id="KW-0206">Cytoskeleton</keyword>
<dbReference type="PANTHER" id="PTHR22920:SF7">
    <property type="entry name" value="MSP DOMAIN-CONTAINING PROTEIN-RELATED"/>
    <property type="match status" value="1"/>
</dbReference>
<dbReference type="PANTHER" id="PTHR22920">
    <property type="entry name" value="MAJOR SPERM PROTEIN"/>
    <property type="match status" value="1"/>
</dbReference>
<evidence type="ECO:0000256" key="6">
    <source>
        <dbReference type="ARBA" id="ARBA00037818"/>
    </source>
</evidence>
<evidence type="ECO:0000256" key="7">
    <source>
        <dbReference type="RuleBase" id="RU003425"/>
    </source>
</evidence>
<reference evidence="10" key="2">
    <citation type="submission" date="2022-06" db="UniProtKB">
        <authorList>
            <consortium name="EnsemblMetazoa"/>
        </authorList>
    </citation>
    <scope>IDENTIFICATION</scope>
    <source>
        <strain evidence="10">DF5081</strain>
    </source>
</reference>
<evidence type="ECO:0000256" key="2">
    <source>
        <dbReference type="ARBA" id="ARBA00022490"/>
    </source>
</evidence>
<evidence type="ECO:0000313" key="10">
    <source>
        <dbReference type="EnsemblMetazoa" id="CJA37712b.1"/>
    </source>
</evidence>
<dbReference type="Pfam" id="PF00635">
    <property type="entry name" value="Motile_Sperm"/>
    <property type="match status" value="1"/>
</dbReference>
<dbReference type="InterPro" id="IPR013783">
    <property type="entry name" value="Ig-like_fold"/>
</dbReference>
<dbReference type="AlphaFoldDB" id="A0A8R1EIL2"/>
<accession>A0A8R1EIL2</accession>
<evidence type="ECO:0000256" key="8">
    <source>
        <dbReference type="SAM" id="MobiDB-lite"/>
    </source>
</evidence>
<dbReference type="GO" id="GO:0031143">
    <property type="term" value="C:pseudopodium"/>
    <property type="evidence" value="ECO:0007669"/>
    <property type="project" value="UniProtKB-SubCell"/>
</dbReference>
<evidence type="ECO:0000313" key="11">
    <source>
        <dbReference type="Proteomes" id="UP000005237"/>
    </source>
</evidence>
<dbReference type="SUPFAM" id="SSF49354">
    <property type="entry name" value="PapD-like"/>
    <property type="match status" value="1"/>
</dbReference>
<evidence type="ECO:0000259" key="9">
    <source>
        <dbReference type="PROSITE" id="PS50202"/>
    </source>
</evidence>
<dbReference type="InterPro" id="IPR008962">
    <property type="entry name" value="PapD-like_sf"/>
</dbReference>
<dbReference type="InterPro" id="IPR051155">
    <property type="entry name" value="Nematode_MSP"/>
</dbReference>
<protein>
    <recommendedName>
        <fullName evidence="7">Major sperm protein</fullName>
    </recommendedName>
</protein>
<keyword evidence="4" id="KW-0966">Cell projection</keyword>
<dbReference type="Gene3D" id="2.60.40.10">
    <property type="entry name" value="Immunoglobulins"/>
    <property type="match status" value="1"/>
</dbReference>
<sequence length="145" mass="15418">MVESGACQSIGNAESCKLLKVRCIVSVSLTTLSPPTTMAQSVPPGDIATHPNAKIVLNVINSSARRIGYGIKTTNMKRLGVDPPRGVLDPKEAVSPSSGPTLRMEPPSSSVASGSSETVWCAEREPSNRVQSITRHRDPDKLPKQ</sequence>
<evidence type="ECO:0000256" key="1">
    <source>
        <dbReference type="ARBA" id="ARBA00004245"/>
    </source>
</evidence>
<reference evidence="11" key="1">
    <citation type="submission" date="2010-08" db="EMBL/GenBank/DDBJ databases">
        <authorList>
            <consortium name="Caenorhabditis japonica Sequencing Consortium"/>
            <person name="Wilson R.K."/>
        </authorList>
    </citation>
    <scope>NUCLEOTIDE SEQUENCE [LARGE SCALE GENOMIC DNA]</scope>
    <source>
        <strain evidence="11">DF5081</strain>
    </source>
</reference>
<dbReference type="Proteomes" id="UP000005237">
    <property type="component" value="Unassembled WGS sequence"/>
</dbReference>
<evidence type="ECO:0000256" key="3">
    <source>
        <dbReference type="ARBA" id="ARBA00023212"/>
    </source>
</evidence>
<keyword evidence="11" id="KW-1185">Reference proteome</keyword>
<proteinExistence type="predicted"/>
<dbReference type="EnsemblMetazoa" id="CJA37712b.1">
    <property type="protein sequence ID" value="CJA37712b.1"/>
    <property type="gene ID" value="WBGene00213559"/>
</dbReference>
<dbReference type="InterPro" id="IPR000535">
    <property type="entry name" value="MSP_dom"/>
</dbReference>
<organism evidence="10 11">
    <name type="scientific">Caenorhabditis japonica</name>
    <dbReference type="NCBI Taxonomy" id="281687"/>
    <lineage>
        <taxon>Eukaryota</taxon>
        <taxon>Metazoa</taxon>
        <taxon>Ecdysozoa</taxon>
        <taxon>Nematoda</taxon>
        <taxon>Chromadorea</taxon>
        <taxon>Rhabditida</taxon>
        <taxon>Rhabditina</taxon>
        <taxon>Rhabditomorpha</taxon>
        <taxon>Rhabditoidea</taxon>
        <taxon>Rhabditidae</taxon>
        <taxon>Peloderinae</taxon>
        <taxon>Caenorhabditis</taxon>
    </lineage>
</organism>
<feature type="domain" description="MSP" evidence="9">
    <location>
        <begin position="29"/>
        <end position="145"/>
    </location>
</feature>
<comment type="subcellular location">
    <subcellularLocation>
        <location evidence="6">Cell projection</location>
        <location evidence="6">Pseudopodium</location>
    </subcellularLocation>
    <subcellularLocation>
        <location evidence="1">Cytoplasm</location>
        <location evidence="1">Cytoskeleton</location>
    </subcellularLocation>
</comment>
<feature type="region of interest" description="Disordered" evidence="8">
    <location>
        <begin position="76"/>
        <end position="145"/>
    </location>
</feature>
<evidence type="ECO:0000256" key="4">
    <source>
        <dbReference type="ARBA" id="ARBA00023273"/>
    </source>
</evidence>
<evidence type="ECO:0000256" key="5">
    <source>
        <dbReference type="ARBA" id="ARBA00037744"/>
    </source>
</evidence>
<comment type="function">
    <text evidence="5 7">Central component in molecular interactions underlying sperm crawling. Forms an extensive filament system that extends from sperm villipoda, along the leading edge of the pseudopod.</text>
</comment>
<feature type="compositionally biased region" description="Basic and acidic residues" evidence="8">
    <location>
        <begin position="135"/>
        <end position="145"/>
    </location>
</feature>
<dbReference type="PROSITE" id="PS50202">
    <property type="entry name" value="MSP"/>
    <property type="match status" value="1"/>
</dbReference>
<name>A0A8R1EIL2_CAEJA</name>
<dbReference type="GO" id="GO:0005856">
    <property type="term" value="C:cytoskeleton"/>
    <property type="evidence" value="ECO:0007669"/>
    <property type="project" value="UniProtKB-SubCell"/>
</dbReference>